<reference evidence="2" key="1">
    <citation type="submission" date="2017-03" db="EMBL/GenBank/DDBJ databases">
        <title>Phytopthora megakarya and P. palmivora, two closely related causual agents of cacao black pod achieved similar genome size and gene model numbers by different mechanisms.</title>
        <authorList>
            <person name="Ali S."/>
            <person name="Shao J."/>
            <person name="Larry D.J."/>
            <person name="Kronmiller B."/>
            <person name="Shen D."/>
            <person name="Strem M.D."/>
            <person name="Melnick R.L."/>
            <person name="Guiltinan M.J."/>
            <person name="Tyler B.M."/>
            <person name="Meinhardt L.W."/>
            <person name="Bailey B.A."/>
        </authorList>
    </citation>
    <scope>NUCLEOTIDE SEQUENCE [LARGE SCALE GENOMIC DNA]</scope>
    <source>
        <strain evidence="2">zdho120</strain>
    </source>
</reference>
<evidence type="ECO:0000313" key="2">
    <source>
        <dbReference type="Proteomes" id="UP000198211"/>
    </source>
</evidence>
<sequence length="130" mass="14948">MTKIWLRDEKAFDISVATSTSKRRTQAVSTIANRRKVIRWLLAYEQKDGIDGMFAKAIDRFPDLLNSSTRAANLQKAMDWWRKWDSIMGTNRGRIVIRRVVLAATNQHQGDWRSRTTEKPVGRVVVSTAT</sequence>
<name>A0A225UQR9_9STRA</name>
<protein>
    <submittedName>
        <fullName evidence="1">Uncharacterized protein</fullName>
    </submittedName>
</protein>
<proteinExistence type="predicted"/>
<accession>A0A225UQR9</accession>
<dbReference type="AlphaFoldDB" id="A0A225UQR9"/>
<dbReference type="Proteomes" id="UP000198211">
    <property type="component" value="Unassembled WGS sequence"/>
</dbReference>
<organism evidence="1 2">
    <name type="scientific">Phytophthora megakarya</name>
    <dbReference type="NCBI Taxonomy" id="4795"/>
    <lineage>
        <taxon>Eukaryota</taxon>
        <taxon>Sar</taxon>
        <taxon>Stramenopiles</taxon>
        <taxon>Oomycota</taxon>
        <taxon>Peronosporomycetes</taxon>
        <taxon>Peronosporales</taxon>
        <taxon>Peronosporaceae</taxon>
        <taxon>Phytophthora</taxon>
    </lineage>
</organism>
<evidence type="ECO:0000313" key="1">
    <source>
        <dbReference type="EMBL" id="OWY95432.1"/>
    </source>
</evidence>
<gene>
    <name evidence="1" type="ORF">PHMEG_00034561</name>
</gene>
<comment type="caution">
    <text evidence="1">The sequence shown here is derived from an EMBL/GenBank/DDBJ whole genome shotgun (WGS) entry which is preliminary data.</text>
</comment>
<dbReference type="OrthoDB" id="120304at2759"/>
<keyword evidence="2" id="KW-1185">Reference proteome</keyword>
<dbReference type="EMBL" id="NBNE01012937">
    <property type="protein sequence ID" value="OWY95432.1"/>
    <property type="molecule type" value="Genomic_DNA"/>
</dbReference>